<dbReference type="PANTHER" id="PTHR10775:SF179">
    <property type="entry name" value="TRANSPOSON, EN_SPM-LIKE, TRANSPOSASE-ASSOCIATED DOMAIN PROTEIN"/>
    <property type="match status" value="1"/>
</dbReference>
<gene>
    <name evidence="3" type="ordered locus">LOC_Os10g12410</name>
</gene>
<reference evidence="3" key="1">
    <citation type="journal article" date="2003" name="Science">
        <title>In-depth view of structure, activity, and evolution of rice chromosome 10.</title>
        <authorList>
            <consortium name="Rice Chromosome 10 Sequencing Consortium"/>
        </authorList>
    </citation>
    <scope>NUCLEOTIDE SEQUENCE [LARGE SCALE GENOMIC DNA]</scope>
</reference>
<dbReference type="InterPro" id="IPR004242">
    <property type="entry name" value="Transposase_21"/>
</dbReference>
<dbReference type="Pfam" id="PF13960">
    <property type="entry name" value="DUF4218"/>
    <property type="match status" value="1"/>
</dbReference>
<name>Q7G4C4_ORYSJ</name>
<dbReference type="Pfam" id="PF02992">
    <property type="entry name" value="Transposase_21"/>
    <property type="match status" value="1"/>
</dbReference>
<organism evidence="3">
    <name type="scientific">Oryza sativa subsp. japonica</name>
    <name type="common">Rice</name>
    <dbReference type="NCBI Taxonomy" id="39947"/>
    <lineage>
        <taxon>Eukaryota</taxon>
        <taxon>Viridiplantae</taxon>
        <taxon>Streptophyta</taxon>
        <taxon>Embryophyta</taxon>
        <taxon>Tracheophyta</taxon>
        <taxon>Spermatophyta</taxon>
        <taxon>Magnoliopsida</taxon>
        <taxon>Liliopsida</taxon>
        <taxon>Poales</taxon>
        <taxon>Poaceae</taxon>
        <taxon>BOP clade</taxon>
        <taxon>Oryzoideae</taxon>
        <taxon>Oryzeae</taxon>
        <taxon>Oryzinae</taxon>
        <taxon>Oryza</taxon>
        <taxon>Oryza sativa</taxon>
    </lineage>
</organism>
<feature type="domain" description="DUF4218" evidence="1">
    <location>
        <begin position="495"/>
        <end position="597"/>
    </location>
</feature>
<dbReference type="iPTMnet" id="Q7G4C4"/>
<reference evidence="3" key="2">
    <citation type="submission" date="2003-05" db="EMBL/GenBank/DDBJ databases">
        <authorList>
            <person name="Buell C.R."/>
            <person name="Wing R.A."/>
            <person name="McCombie W.R."/>
            <person name="Messing J."/>
            <person name="Yuan Q."/>
            <person name="Ouyang S."/>
        </authorList>
    </citation>
    <scope>NUCLEOTIDE SEQUENCE</scope>
</reference>
<reference evidence="3" key="3">
    <citation type="submission" date="2006-07" db="EMBL/GenBank/DDBJ databases">
        <authorList>
            <person name="Buell R."/>
        </authorList>
    </citation>
    <scope>NUCLEOTIDE SEQUENCE</scope>
</reference>
<evidence type="ECO:0000259" key="1">
    <source>
        <dbReference type="Pfam" id="PF13960"/>
    </source>
</evidence>
<dbReference type="InterPro" id="IPR029480">
    <property type="entry name" value="Transpos_assoc"/>
</dbReference>
<dbReference type="AlphaFoldDB" id="Q7G4C4"/>
<dbReference type="EMBL" id="DP000086">
    <property type="protein sequence ID" value="AAP52657.2"/>
    <property type="molecule type" value="Genomic_DNA"/>
</dbReference>
<evidence type="ECO:0000259" key="2">
    <source>
        <dbReference type="Pfam" id="PF13963"/>
    </source>
</evidence>
<protein>
    <submittedName>
        <fullName evidence="3">Transposon protein, putative, CACTA, En/Spm sub-class</fullName>
    </submittedName>
</protein>
<dbReference type="Pfam" id="PF13963">
    <property type="entry name" value="Transpos_assoc"/>
    <property type="match status" value="1"/>
</dbReference>
<dbReference type="InterPro" id="IPR025452">
    <property type="entry name" value="DUF4218"/>
</dbReference>
<evidence type="ECO:0000313" key="3">
    <source>
        <dbReference type="EMBL" id="AAP52657.2"/>
    </source>
</evidence>
<sequence length="617" mass="71701">MDRTWMYNTKRAHPTFLKEAAKFVELAKAHAASENLRSIFCPCKVCKNEILLQDLNEVLSHIVERGFKKGYKIWTFHGEAGIENEGIDFDLEDMLRHVEPEILTGTRRGLDNWEALEKAAKELLYDEAKGCDKDYLVLRSVLELLRLKARHGWSDTSFNDLMDLLGVMLPKPNLLLTNTYQAKKLICPLSLGVQKIHACENHCVLYRKEFADLDSCPTCGTSRYKTGNGASDGEVVDKDDAPVDENKKIPRKVMWYLPVKDRLKRLYYNRDDAELMRWHQEGRNIDGPRQPGINIDVFLEPLMEDMQELWEEGLRMWDEYRREHFTLHAIIVVTINDLPANFSFSGQFKGKFGCLICIDKTSYKYLTSSSKGVYMHHRQFLPQRHRWYLDYWKDMEVRHAIDVMHLEKNVFDSTIGTLLDIPSMTKDGFNVKVPTGFSANVRKLVSLKDLTICGYHAHDCHKMLTVFLPIAIRVVKPVHTRLVITKLCYFFNRVSQKVFDPKELGPLQTFAIETTCQLEMFFPLAYFNMMEHLIVHIVPQIIEIGPLYLHEMWAYERYMSVLKGYVCNRAHPEGSMIEEYTTEEVVECCIDYMKDAEPIGVTPCHTLKFFPKPKLNL</sequence>
<dbReference type="PANTHER" id="PTHR10775">
    <property type="entry name" value="OS08G0208400 PROTEIN"/>
    <property type="match status" value="1"/>
</dbReference>
<feature type="domain" description="Transposase-associated" evidence="2">
    <location>
        <begin position="3"/>
        <end position="79"/>
    </location>
</feature>
<proteinExistence type="predicted"/>
<accession>Q7G4C4</accession>